<proteinExistence type="predicted"/>
<accession>A0A388M6P6</accession>
<reference evidence="2 3" key="1">
    <citation type="journal article" date="2018" name="Cell">
        <title>The Chara Genome: Secondary Complexity and Implications for Plant Terrestrialization.</title>
        <authorList>
            <person name="Nishiyama T."/>
            <person name="Sakayama H."/>
            <person name="Vries J.D."/>
            <person name="Buschmann H."/>
            <person name="Saint-Marcoux D."/>
            <person name="Ullrich K.K."/>
            <person name="Haas F.B."/>
            <person name="Vanderstraeten L."/>
            <person name="Becker D."/>
            <person name="Lang D."/>
            <person name="Vosolsobe S."/>
            <person name="Rombauts S."/>
            <person name="Wilhelmsson P.K.I."/>
            <person name="Janitza P."/>
            <person name="Kern R."/>
            <person name="Heyl A."/>
            <person name="Rumpler F."/>
            <person name="Villalobos L.I.A.C."/>
            <person name="Clay J.M."/>
            <person name="Skokan R."/>
            <person name="Toyoda A."/>
            <person name="Suzuki Y."/>
            <person name="Kagoshima H."/>
            <person name="Schijlen E."/>
            <person name="Tajeshwar N."/>
            <person name="Catarino B."/>
            <person name="Hetherington A.J."/>
            <person name="Saltykova A."/>
            <person name="Bonnot C."/>
            <person name="Breuninger H."/>
            <person name="Symeonidi A."/>
            <person name="Radhakrishnan G.V."/>
            <person name="Van Nieuwerburgh F."/>
            <person name="Deforce D."/>
            <person name="Chang C."/>
            <person name="Karol K.G."/>
            <person name="Hedrich R."/>
            <person name="Ulvskov P."/>
            <person name="Glockner G."/>
            <person name="Delwiche C.F."/>
            <person name="Petrasek J."/>
            <person name="Van de Peer Y."/>
            <person name="Friml J."/>
            <person name="Beilby M."/>
            <person name="Dolan L."/>
            <person name="Kohara Y."/>
            <person name="Sugano S."/>
            <person name="Fujiyama A."/>
            <person name="Delaux P.-M."/>
            <person name="Quint M."/>
            <person name="TheiBen G."/>
            <person name="Hagemann M."/>
            <person name="Harholt J."/>
            <person name="Dunand C."/>
            <person name="Zachgo S."/>
            <person name="Langdale J."/>
            <person name="Maumus F."/>
            <person name="Straeten D.V.D."/>
            <person name="Gould S.B."/>
            <person name="Rensing S.A."/>
        </authorList>
    </citation>
    <scope>NUCLEOTIDE SEQUENCE [LARGE SCALE GENOMIC DNA]</scope>
    <source>
        <strain evidence="2 3">S276</strain>
    </source>
</reference>
<dbReference type="Gramene" id="GBG90159">
    <property type="protein sequence ID" value="GBG90159"/>
    <property type="gene ID" value="CBR_g50253"/>
</dbReference>
<evidence type="ECO:0000313" key="3">
    <source>
        <dbReference type="Proteomes" id="UP000265515"/>
    </source>
</evidence>
<name>A0A388M6P6_CHABU</name>
<feature type="region of interest" description="Disordered" evidence="1">
    <location>
        <begin position="1"/>
        <end position="21"/>
    </location>
</feature>
<evidence type="ECO:0000256" key="1">
    <source>
        <dbReference type="SAM" id="MobiDB-lite"/>
    </source>
</evidence>
<protein>
    <submittedName>
        <fullName evidence="2">Uncharacterized protein</fullName>
    </submittedName>
</protein>
<dbReference type="AlphaFoldDB" id="A0A388M6P6"/>
<organism evidence="2 3">
    <name type="scientific">Chara braunii</name>
    <name type="common">Braun's stonewort</name>
    <dbReference type="NCBI Taxonomy" id="69332"/>
    <lineage>
        <taxon>Eukaryota</taxon>
        <taxon>Viridiplantae</taxon>
        <taxon>Streptophyta</taxon>
        <taxon>Charophyceae</taxon>
        <taxon>Charales</taxon>
        <taxon>Characeae</taxon>
        <taxon>Chara</taxon>
    </lineage>
</organism>
<dbReference type="EMBL" id="BFEA01000791">
    <property type="protein sequence ID" value="GBG90159.1"/>
    <property type="molecule type" value="Genomic_DNA"/>
</dbReference>
<dbReference type="Proteomes" id="UP000265515">
    <property type="component" value="Unassembled WGS sequence"/>
</dbReference>
<sequence length="214" mass="24987">MSPRRGDWRREPITQLDQGVTQQISELGRSVATMKQHFEEEWTRKENCIRRKQEKEEEKRREEEMRIREAEERAIQVKKARKKERRRREAESRAKLKKDLSMQMVMQLSELEDKNTWPDLWAGAHVHAHARARSQLIDEVESQARRRPNLSRRPATGSASVVCGRRFRGGVQRCRWCPPPPFARAIATAAQLRLRFVQPAAPLCCALAERSTPA</sequence>
<gene>
    <name evidence="2" type="ORF">CBR_g50253</name>
</gene>
<feature type="region of interest" description="Disordered" evidence="1">
    <location>
        <begin position="49"/>
        <end position="70"/>
    </location>
</feature>
<keyword evidence="3" id="KW-1185">Reference proteome</keyword>
<comment type="caution">
    <text evidence="2">The sequence shown here is derived from an EMBL/GenBank/DDBJ whole genome shotgun (WGS) entry which is preliminary data.</text>
</comment>
<feature type="compositionally biased region" description="Basic and acidic residues" evidence="1">
    <location>
        <begin position="1"/>
        <end position="12"/>
    </location>
</feature>
<evidence type="ECO:0000313" key="2">
    <source>
        <dbReference type="EMBL" id="GBG90159.1"/>
    </source>
</evidence>